<sequence>MQNTLKIKTKTYAKILESQGFKQEALEIYESLEKDAEVIEAIKRLKQRKKFNGINVLKLKEFDNINQKNRFNFEKWLIFKD</sequence>
<reference evidence="1 2" key="1">
    <citation type="journal article" date="2017" name="Syst. Appl. Microbiol.">
        <title>Lebetimonas natsushimae sp. nov., a novel strictly anaerobic, moderately thermophilic chemoautotroph isolated from a deep-sea hydrothermal vent polychaete nest in the Mid-Okinawa Trough.</title>
        <authorList>
            <person name="Nagata R."/>
            <person name="Takaki Y."/>
            <person name="Tame A."/>
            <person name="Nunoura T."/>
            <person name="Muto H."/>
            <person name="Mino S."/>
            <person name="Sawayama S."/>
            <person name="Takai K."/>
            <person name="Nakagawa S."/>
        </authorList>
    </citation>
    <scope>NUCLEOTIDE SEQUENCE [LARGE SCALE GENOMIC DNA]</scope>
    <source>
        <strain evidence="1 2">HS1857</strain>
    </source>
</reference>
<protein>
    <submittedName>
        <fullName evidence="1">Uncharacterized protein</fullName>
    </submittedName>
</protein>
<dbReference type="AlphaFoldDB" id="A0A292YDD9"/>
<name>A0A292YDD9_9BACT</name>
<organism evidence="1 2">
    <name type="scientific">Lebetimonas natsushimae</name>
    <dbReference type="NCBI Taxonomy" id="1936991"/>
    <lineage>
        <taxon>Bacteria</taxon>
        <taxon>Pseudomonadati</taxon>
        <taxon>Campylobacterota</taxon>
        <taxon>Epsilonproteobacteria</taxon>
        <taxon>Nautiliales</taxon>
        <taxon>Nautiliaceae</taxon>
        <taxon>Lebetimonas</taxon>
    </lineage>
</organism>
<proteinExistence type="predicted"/>
<dbReference type="EMBL" id="BDME01000001">
    <property type="protein sequence ID" value="GAX87305.1"/>
    <property type="molecule type" value="Genomic_DNA"/>
</dbReference>
<comment type="caution">
    <text evidence="1">The sequence shown here is derived from an EMBL/GenBank/DDBJ whole genome shotgun (WGS) entry which is preliminary data.</text>
</comment>
<accession>A0A292YDD9</accession>
<evidence type="ECO:0000313" key="2">
    <source>
        <dbReference type="Proteomes" id="UP000217944"/>
    </source>
</evidence>
<dbReference type="Proteomes" id="UP000217944">
    <property type="component" value="Unassembled WGS sequence"/>
</dbReference>
<evidence type="ECO:0000313" key="1">
    <source>
        <dbReference type="EMBL" id="GAX87305.1"/>
    </source>
</evidence>
<gene>
    <name evidence="1" type="ORF">LNAT_P0600</name>
</gene>
<dbReference type="RefSeq" id="WP_238593969.1">
    <property type="nucleotide sequence ID" value="NZ_BDME01000001.1"/>
</dbReference>
<keyword evidence="2" id="KW-1185">Reference proteome</keyword>